<dbReference type="EMBL" id="JACGWO010000005">
    <property type="protein sequence ID" value="KAK4426717.1"/>
    <property type="molecule type" value="Genomic_DNA"/>
</dbReference>
<reference evidence="1" key="2">
    <citation type="journal article" date="2024" name="Plant">
        <title>Genomic evolution and insights into agronomic trait innovations of Sesamum species.</title>
        <authorList>
            <person name="Miao H."/>
            <person name="Wang L."/>
            <person name="Qu L."/>
            <person name="Liu H."/>
            <person name="Sun Y."/>
            <person name="Le M."/>
            <person name="Wang Q."/>
            <person name="Wei S."/>
            <person name="Zheng Y."/>
            <person name="Lin W."/>
            <person name="Duan Y."/>
            <person name="Cao H."/>
            <person name="Xiong S."/>
            <person name="Wang X."/>
            <person name="Wei L."/>
            <person name="Li C."/>
            <person name="Ma Q."/>
            <person name="Ju M."/>
            <person name="Zhao R."/>
            <person name="Li G."/>
            <person name="Mu C."/>
            <person name="Tian Q."/>
            <person name="Mei H."/>
            <person name="Zhang T."/>
            <person name="Gao T."/>
            <person name="Zhang H."/>
        </authorList>
    </citation>
    <scope>NUCLEOTIDE SEQUENCE</scope>
    <source>
        <strain evidence="1">3651</strain>
    </source>
</reference>
<protein>
    <submittedName>
        <fullName evidence="1">Uncharacterized protein</fullName>
    </submittedName>
</protein>
<sequence length="108" mass="12532">MVNDFPIDTDSFLGLEEAKGKNWVDFATCQAMKMITRMGDHYHLLLPNPQSSLPFALPHPSHHPNSRKLVPASTVRRCQARMIVQLHRHPPLLMRRIISWTSARCHYY</sequence>
<proteinExistence type="predicted"/>
<name>A0AAE1YB26_9LAMI</name>
<reference evidence="1" key="1">
    <citation type="submission" date="2020-06" db="EMBL/GenBank/DDBJ databases">
        <authorList>
            <person name="Li T."/>
            <person name="Hu X."/>
            <person name="Zhang T."/>
            <person name="Song X."/>
            <person name="Zhang H."/>
            <person name="Dai N."/>
            <person name="Sheng W."/>
            <person name="Hou X."/>
            <person name="Wei L."/>
        </authorList>
    </citation>
    <scope>NUCLEOTIDE SEQUENCE</scope>
    <source>
        <strain evidence="1">3651</strain>
        <tissue evidence="1">Leaf</tissue>
    </source>
</reference>
<dbReference type="AlphaFoldDB" id="A0AAE1YB26"/>
<keyword evidence="2" id="KW-1185">Reference proteome</keyword>
<evidence type="ECO:0000313" key="2">
    <source>
        <dbReference type="Proteomes" id="UP001293254"/>
    </source>
</evidence>
<comment type="caution">
    <text evidence="1">The sequence shown here is derived from an EMBL/GenBank/DDBJ whole genome shotgun (WGS) entry which is preliminary data.</text>
</comment>
<accession>A0AAE1YB26</accession>
<dbReference type="Proteomes" id="UP001293254">
    <property type="component" value="Unassembled WGS sequence"/>
</dbReference>
<gene>
    <name evidence="1" type="ORF">Salat_1440400</name>
</gene>
<organism evidence="1 2">
    <name type="scientific">Sesamum alatum</name>
    <dbReference type="NCBI Taxonomy" id="300844"/>
    <lineage>
        <taxon>Eukaryota</taxon>
        <taxon>Viridiplantae</taxon>
        <taxon>Streptophyta</taxon>
        <taxon>Embryophyta</taxon>
        <taxon>Tracheophyta</taxon>
        <taxon>Spermatophyta</taxon>
        <taxon>Magnoliopsida</taxon>
        <taxon>eudicotyledons</taxon>
        <taxon>Gunneridae</taxon>
        <taxon>Pentapetalae</taxon>
        <taxon>asterids</taxon>
        <taxon>lamiids</taxon>
        <taxon>Lamiales</taxon>
        <taxon>Pedaliaceae</taxon>
        <taxon>Sesamum</taxon>
    </lineage>
</organism>
<evidence type="ECO:0000313" key="1">
    <source>
        <dbReference type="EMBL" id="KAK4426717.1"/>
    </source>
</evidence>